<name>A0A2S9VEQ0_9ALTE</name>
<dbReference type="EMBL" id="PVNP01000030">
    <property type="protein sequence ID" value="PRO74904.1"/>
    <property type="molecule type" value="Genomic_DNA"/>
</dbReference>
<evidence type="ECO:0000313" key="1">
    <source>
        <dbReference type="EMBL" id="PRO74904.1"/>
    </source>
</evidence>
<organism evidence="1 2">
    <name type="scientific">Alteromonas alba</name>
    <dbReference type="NCBI Taxonomy" id="2079529"/>
    <lineage>
        <taxon>Bacteria</taxon>
        <taxon>Pseudomonadati</taxon>
        <taxon>Pseudomonadota</taxon>
        <taxon>Gammaproteobacteria</taxon>
        <taxon>Alteromonadales</taxon>
        <taxon>Alteromonadaceae</taxon>
        <taxon>Alteromonas/Salinimonas group</taxon>
        <taxon>Alteromonas</taxon>
    </lineage>
</organism>
<evidence type="ECO:0000313" key="2">
    <source>
        <dbReference type="Proteomes" id="UP000238949"/>
    </source>
</evidence>
<protein>
    <submittedName>
        <fullName evidence="1">Uncharacterized protein</fullName>
    </submittedName>
</protein>
<comment type="caution">
    <text evidence="1">The sequence shown here is derived from an EMBL/GenBank/DDBJ whole genome shotgun (WGS) entry which is preliminary data.</text>
</comment>
<accession>A0A2S9VEQ0</accession>
<dbReference type="AlphaFoldDB" id="A0A2S9VEQ0"/>
<reference evidence="2" key="1">
    <citation type="journal article" date="2020" name="Int. J. Syst. Evol. Microbiol.">
        <title>Alteromonas alba sp. nov., a marine bacterium isolated from the seawater of the West Pacific Ocean.</title>
        <authorList>
            <person name="Sun C."/>
            <person name="Wu Y.-H."/>
            <person name="Xamxidin M."/>
            <person name="Cheng H."/>
            <person name="Xu X.-W."/>
        </authorList>
    </citation>
    <scope>NUCLEOTIDE SEQUENCE [LARGE SCALE GENOMIC DNA]</scope>
    <source>
        <strain evidence="2">190</strain>
    </source>
</reference>
<gene>
    <name evidence="1" type="ORF">C6Y40_03675</name>
</gene>
<proteinExistence type="predicted"/>
<dbReference type="Proteomes" id="UP000238949">
    <property type="component" value="Unassembled WGS sequence"/>
</dbReference>
<sequence length="111" mass="12637">MLHAVVMKATDLISLAVKICRAKDKARRNELANTCPHHLRNLLRSTVSMVRTSQQRKEAMNRNKKRPADYHHTYKFAPLPESLKTKPKTVLPSVALQHCQDLKNALRGSNV</sequence>
<keyword evidence="2" id="KW-1185">Reference proteome</keyword>